<organism evidence="1">
    <name type="scientific">marine sediment metagenome</name>
    <dbReference type="NCBI Taxonomy" id="412755"/>
    <lineage>
        <taxon>unclassified sequences</taxon>
        <taxon>metagenomes</taxon>
        <taxon>ecological metagenomes</taxon>
    </lineage>
</organism>
<sequence>MADNSTLPGTGEVYASDDIGGVKHQRCKMSVGPAGTAVDLSAAAPMPVLDQMLELSRGSVTGHSCINKFGANLAIASATTEDIWDGGGTYPFPTTADITHIVQAVDQVAMRGANIEVQGLDINWALVTQTKALNAANTTTAVALDTALLRVFRMRVNADVVGDQDIHVQNVGAGTQYATMLAGNNQTLMAIYTVPAGKTAFITNYFADTLVVTAKDPKSVNFRLWVADRANSYEFQLKHAQGINEAGTGITHVFAPYLVVTEKSDIKITAMPADKEVSAHAGFALILVDN</sequence>
<name>A0A0F9QI71_9ZZZZ</name>
<comment type="caution">
    <text evidence="1">The sequence shown here is derived from an EMBL/GenBank/DDBJ whole genome shotgun (WGS) entry which is preliminary data.</text>
</comment>
<dbReference type="EMBL" id="LAZR01003988">
    <property type="protein sequence ID" value="KKN12841.1"/>
    <property type="molecule type" value="Genomic_DNA"/>
</dbReference>
<evidence type="ECO:0000313" key="1">
    <source>
        <dbReference type="EMBL" id="KKN12841.1"/>
    </source>
</evidence>
<protein>
    <submittedName>
        <fullName evidence="1">Uncharacterized protein</fullName>
    </submittedName>
</protein>
<dbReference type="AlphaFoldDB" id="A0A0F9QI71"/>
<reference evidence="1" key="1">
    <citation type="journal article" date="2015" name="Nature">
        <title>Complex archaea that bridge the gap between prokaryotes and eukaryotes.</title>
        <authorList>
            <person name="Spang A."/>
            <person name="Saw J.H."/>
            <person name="Jorgensen S.L."/>
            <person name="Zaremba-Niedzwiedzka K."/>
            <person name="Martijn J."/>
            <person name="Lind A.E."/>
            <person name="van Eijk R."/>
            <person name="Schleper C."/>
            <person name="Guy L."/>
            <person name="Ettema T.J."/>
        </authorList>
    </citation>
    <scope>NUCLEOTIDE SEQUENCE</scope>
</reference>
<gene>
    <name evidence="1" type="ORF">LCGC14_1012520</name>
</gene>
<proteinExistence type="predicted"/>
<accession>A0A0F9QI71</accession>